<evidence type="ECO:0000313" key="1">
    <source>
        <dbReference type="EMBL" id="KAF3598441.1"/>
    </source>
</evidence>
<organism evidence="1 2">
    <name type="scientific">Brassica cretica</name>
    <name type="common">Mustard</name>
    <dbReference type="NCBI Taxonomy" id="69181"/>
    <lineage>
        <taxon>Eukaryota</taxon>
        <taxon>Viridiplantae</taxon>
        <taxon>Streptophyta</taxon>
        <taxon>Embryophyta</taxon>
        <taxon>Tracheophyta</taxon>
        <taxon>Spermatophyta</taxon>
        <taxon>Magnoliopsida</taxon>
        <taxon>eudicotyledons</taxon>
        <taxon>Gunneridae</taxon>
        <taxon>Pentapetalae</taxon>
        <taxon>rosids</taxon>
        <taxon>malvids</taxon>
        <taxon>Brassicales</taxon>
        <taxon>Brassicaceae</taxon>
        <taxon>Brassiceae</taxon>
        <taxon>Brassica</taxon>
    </lineage>
</organism>
<dbReference type="AlphaFoldDB" id="A0A8S9SAS1"/>
<proteinExistence type="predicted"/>
<gene>
    <name evidence="1" type="ORF">F2Q69_00034769</name>
</gene>
<name>A0A8S9SAS1_BRACR</name>
<sequence>MNLQRIRRYRSWTEIGERLGRYYGEILREIAVIGERCAANPIAKSIAVERGSGEEEFRCVEECRVLP</sequence>
<evidence type="ECO:0000313" key="2">
    <source>
        <dbReference type="Proteomes" id="UP000712600"/>
    </source>
</evidence>
<dbReference type="EMBL" id="QGKX02000004">
    <property type="protein sequence ID" value="KAF3598441.1"/>
    <property type="molecule type" value="Genomic_DNA"/>
</dbReference>
<accession>A0A8S9SAS1</accession>
<reference evidence="1" key="1">
    <citation type="submission" date="2019-12" db="EMBL/GenBank/DDBJ databases">
        <title>Genome sequencing and annotation of Brassica cretica.</title>
        <authorList>
            <person name="Studholme D.J."/>
            <person name="Sarris P."/>
        </authorList>
    </citation>
    <scope>NUCLEOTIDE SEQUENCE</scope>
    <source>
        <strain evidence="1">PFS-109/04</strain>
        <tissue evidence="1">Leaf</tissue>
    </source>
</reference>
<protein>
    <submittedName>
        <fullName evidence="1">Uncharacterized protein</fullName>
    </submittedName>
</protein>
<dbReference type="Proteomes" id="UP000712600">
    <property type="component" value="Unassembled WGS sequence"/>
</dbReference>
<comment type="caution">
    <text evidence="1">The sequence shown here is derived from an EMBL/GenBank/DDBJ whole genome shotgun (WGS) entry which is preliminary data.</text>
</comment>